<dbReference type="OrthoDB" id="4313158at2"/>
<evidence type="ECO:0008006" key="3">
    <source>
        <dbReference type="Google" id="ProtNLM"/>
    </source>
</evidence>
<protein>
    <recommendedName>
        <fullName evidence="3">AG1 protein</fullName>
    </recommendedName>
</protein>
<dbReference type="EMBL" id="CP029190">
    <property type="protein sequence ID" value="QES51941.1"/>
    <property type="molecule type" value="Genomic_DNA"/>
</dbReference>
<organism evidence="1 2">
    <name type="scientific">Streptomyces venezuelae</name>
    <dbReference type="NCBI Taxonomy" id="54571"/>
    <lineage>
        <taxon>Bacteria</taxon>
        <taxon>Bacillati</taxon>
        <taxon>Actinomycetota</taxon>
        <taxon>Actinomycetes</taxon>
        <taxon>Kitasatosporales</taxon>
        <taxon>Streptomycetaceae</taxon>
        <taxon>Streptomyces</taxon>
    </lineage>
</organism>
<accession>A0A5P2DFC6</accession>
<dbReference type="AlphaFoldDB" id="A0A5P2DFC6"/>
<sequence>MSFEKEWRQARTDATENRAVATRLNQTGGGGATPNLAVNSDALGPIGADAHALYEGVKRDTETVRVSNYEAAAALTTGQFTCGAQLMQVHERWYTQVGTLRDACAQISNHLDYSVAAHAKDDAEIRGDLMAVSKINGLLK</sequence>
<reference evidence="1 2" key="1">
    <citation type="submission" date="2018-05" db="EMBL/GenBank/DDBJ databases">
        <title>Streptomyces venezuelae.</title>
        <authorList>
            <person name="Kim W."/>
            <person name="Lee N."/>
            <person name="Cho B.-K."/>
        </authorList>
    </citation>
    <scope>NUCLEOTIDE SEQUENCE [LARGE SCALE GENOMIC DNA]</scope>
    <source>
        <strain evidence="1 2">ATCC 21782</strain>
    </source>
</reference>
<dbReference type="Proteomes" id="UP000325211">
    <property type="component" value="Chromosome"/>
</dbReference>
<proteinExistence type="predicted"/>
<dbReference type="RefSeq" id="WP_150211680.1">
    <property type="nucleotide sequence ID" value="NZ_CP029190.1"/>
</dbReference>
<evidence type="ECO:0000313" key="1">
    <source>
        <dbReference type="EMBL" id="QES51941.1"/>
    </source>
</evidence>
<evidence type="ECO:0000313" key="2">
    <source>
        <dbReference type="Proteomes" id="UP000325211"/>
    </source>
</evidence>
<gene>
    <name evidence="1" type="ORF">DEJ50_33005</name>
</gene>
<name>A0A5P2DFC6_STRVZ</name>